<organism evidence="1 2">
    <name type="scientific">Prorocentrum cordatum</name>
    <dbReference type="NCBI Taxonomy" id="2364126"/>
    <lineage>
        <taxon>Eukaryota</taxon>
        <taxon>Sar</taxon>
        <taxon>Alveolata</taxon>
        <taxon>Dinophyceae</taxon>
        <taxon>Prorocentrales</taxon>
        <taxon>Prorocentraceae</taxon>
        <taxon>Prorocentrum</taxon>
    </lineage>
</organism>
<feature type="non-terminal residue" evidence="1">
    <location>
        <position position="1"/>
    </location>
</feature>
<name>A0ABN9QF89_9DINO</name>
<dbReference type="SUPFAM" id="SSF52833">
    <property type="entry name" value="Thioredoxin-like"/>
    <property type="match status" value="1"/>
</dbReference>
<evidence type="ECO:0000313" key="2">
    <source>
        <dbReference type="Proteomes" id="UP001189429"/>
    </source>
</evidence>
<keyword evidence="2" id="KW-1185">Reference proteome</keyword>
<dbReference type="CDD" id="cd02947">
    <property type="entry name" value="TRX_family"/>
    <property type="match status" value="1"/>
</dbReference>
<dbReference type="Gene3D" id="3.40.30.10">
    <property type="entry name" value="Glutaredoxin"/>
    <property type="match status" value="1"/>
</dbReference>
<reference evidence="1" key="1">
    <citation type="submission" date="2023-10" db="EMBL/GenBank/DDBJ databases">
        <authorList>
            <person name="Chen Y."/>
            <person name="Shah S."/>
            <person name="Dougan E. K."/>
            <person name="Thang M."/>
            <person name="Chan C."/>
        </authorList>
    </citation>
    <scope>NUCLEOTIDE SEQUENCE [LARGE SCALE GENOMIC DNA]</scope>
</reference>
<gene>
    <name evidence="1" type="ORF">PCOR1329_LOCUS9643</name>
</gene>
<protein>
    <submittedName>
        <fullName evidence="1">Uncharacterized protein</fullName>
    </submittedName>
</protein>
<dbReference type="Proteomes" id="UP001189429">
    <property type="component" value="Unassembled WGS sequence"/>
</dbReference>
<comment type="caution">
    <text evidence="1">The sequence shown here is derived from an EMBL/GenBank/DDBJ whole genome shotgun (WGS) entry which is preliminary data.</text>
</comment>
<dbReference type="InterPro" id="IPR036249">
    <property type="entry name" value="Thioredoxin-like_sf"/>
</dbReference>
<accession>A0ABN9QF89</accession>
<sequence>GPRAPRGARAPGPRRGPCHATACPGGRGGGGCASAGIGCRIASRASDQQNINRVFRRSSPEGWWDLLHASGAAASPLHRRCIAGASPVRRWRVGGAARCGGPNVLGADVWGGLQAKGWVGKVLTLTGELGDEETPNFARLTEARAVVVVGFVVDCLAEAEPGMAPGTLRQCEESRALKPVFRPLARRHTSVTYAYVDVEAEDELARRFGVDSAPSVLGIVPPIPIRTGMAF</sequence>
<evidence type="ECO:0000313" key="1">
    <source>
        <dbReference type="EMBL" id="CAK0801978.1"/>
    </source>
</evidence>
<dbReference type="EMBL" id="CAUYUJ010002699">
    <property type="protein sequence ID" value="CAK0801978.1"/>
    <property type="molecule type" value="Genomic_DNA"/>
</dbReference>
<proteinExistence type="predicted"/>